<keyword evidence="2" id="KW-1185">Reference proteome</keyword>
<dbReference type="EMBL" id="CAUOFW020001599">
    <property type="protein sequence ID" value="CAK9146618.1"/>
    <property type="molecule type" value="Genomic_DNA"/>
</dbReference>
<evidence type="ECO:0000313" key="1">
    <source>
        <dbReference type="EMBL" id="CAK9146618.1"/>
    </source>
</evidence>
<gene>
    <name evidence="1" type="ORF">ILEXP_LOCUS14470</name>
</gene>
<evidence type="ECO:0000313" key="2">
    <source>
        <dbReference type="Proteomes" id="UP001642360"/>
    </source>
</evidence>
<comment type="caution">
    <text evidence="1">The sequence shown here is derived from an EMBL/GenBank/DDBJ whole genome shotgun (WGS) entry which is preliminary data.</text>
</comment>
<proteinExistence type="predicted"/>
<dbReference type="Proteomes" id="UP001642360">
    <property type="component" value="Unassembled WGS sequence"/>
</dbReference>
<organism evidence="1 2">
    <name type="scientific">Ilex paraguariensis</name>
    <name type="common">yerba mate</name>
    <dbReference type="NCBI Taxonomy" id="185542"/>
    <lineage>
        <taxon>Eukaryota</taxon>
        <taxon>Viridiplantae</taxon>
        <taxon>Streptophyta</taxon>
        <taxon>Embryophyta</taxon>
        <taxon>Tracheophyta</taxon>
        <taxon>Spermatophyta</taxon>
        <taxon>Magnoliopsida</taxon>
        <taxon>eudicotyledons</taxon>
        <taxon>Gunneridae</taxon>
        <taxon>Pentapetalae</taxon>
        <taxon>asterids</taxon>
        <taxon>campanulids</taxon>
        <taxon>Aquifoliales</taxon>
        <taxon>Aquifoliaceae</taxon>
        <taxon>Ilex</taxon>
    </lineage>
</organism>
<protein>
    <submittedName>
        <fullName evidence="1">Uncharacterized protein</fullName>
    </submittedName>
</protein>
<sequence>MITMRHDKLKSDLLVLTTVSFNIGGSRVFFATTNVIGTPTYQMRKKTNSSLLELRWALEIVMFKSESGTRDGGGGNSEPMVTTVVVWLGGSDGAKIVVVARLVKVEVVVGDNGLMVVAIVMVEVGSSSWVVEGNGKT</sequence>
<accession>A0ABC8RPH0</accession>
<dbReference type="AlphaFoldDB" id="A0ABC8RPH0"/>
<name>A0ABC8RPH0_9AQUA</name>
<reference evidence="1 2" key="1">
    <citation type="submission" date="2024-02" db="EMBL/GenBank/DDBJ databases">
        <authorList>
            <person name="Vignale AGUSTIN F."/>
            <person name="Sosa J E."/>
            <person name="Modenutti C."/>
        </authorList>
    </citation>
    <scope>NUCLEOTIDE SEQUENCE [LARGE SCALE GENOMIC DNA]</scope>
</reference>